<dbReference type="Proteomes" id="UP001283361">
    <property type="component" value="Unassembled WGS sequence"/>
</dbReference>
<dbReference type="EMBL" id="JAWDGP010003081">
    <property type="protein sequence ID" value="KAK3777373.1"/>
    <property type="molecule type" value="Genomic_DNA"/>
</dbReference>
<reference evidence="1" key="1">
    <citation type="journal article" date="2023" name="G3 (Bethesda)">
        <title>A reference genome for the long-term kleptoplast-retaining sea slug Elysia crispata morphotype clarki.</title>
        <authorList>
            <person name="Eastman K.E."/>
            <person name="Pendleton A.L."/>
            <person name="Shaikh M.A."/>
            <person name="Suttiyut T."/>
            <person name="Ogas R."/>
            <person name="Tomko P."/>
            <person name="Gavelis G."/>
            <person name="Widhalm J.R."/>
            <person name="Wisecaver J.H."/>
        </authorList>
    </citation>
    <scope>NUCLEOTIDE SEQUENCE</scope>
    <source>
        <strain evidence="1">ECLA1</strain>
    </source>
</reference>
<gene>
    <name evidence="1" type="ORF">RRG08_014118</name>
</gene>
<comment type="caution">
    <text evidence="1">The sequence shown here is derived from an EMBL/GenBank/DDBJ whole genome shotgun (WGS) entry which is preliminary data.</text>
</comment>
<evidence type="ECO:0000313" key="2">
    <source>
        <dbReference type="Proteomes" id="UP001283361"/>
    </source>
</evidence>
<accession>A0AAE1DPV9</accession>
<sequence length="188" mass="21344">MSTDCYKSKTLLSHVTVSCTRILTLRNSTLQPKMKVIQVSLAICLVATFVCGSTDDKQAEFDKLQESLREAKNYYESSLAQLDTLSRDDIIGGIDKAFDLNKQWVIDLSAYNGVRADDPKYDDTVADINKQFDEIKRQFKQDIKDLDDDALKQKVKDELDERIVEIQGMNTYMGFFLCLALPLEPGIL</sequence>
<keyword evidence="2" id="KW-1185">Reference proteome</keyword>
<evidence type="ECO:0000313" key="1">
    <source>
        <dbReference type="EMBL" id="KAK3777373.1"/>
    </source>
</evidence>
<protein>
    <submittedName>
        <fullName evidence="1">Uncharacterized protein</fullName>
    </submittedName>
</protein>
<name>A0AAE1DPV9_9GAST</name>
<proteinExistence type="predicted"/>
<organism evidence="1 2">
    <name type="scientific">Elysia crispata</name>
    <name type="common">lettuce slug</name>
    <dbReference type="NCBI Taxonomy" id="231223"/>
    <lineage>
        <taxon>Eukaryota</taxon>
        <taxon>Metazoa</taxon>
        <taxon>Spiralia</taxon>
        <taxon>Lophotrochozoa</taxon>
        <taxon>Mollusca</taxon>
        <taxon>Gastropoda</taxon>
        <taxon>Heterobranchia</taxon>
        <taxon>Euthyneura</taxon>
        <taxon>Panpulmonata</taxon>
        <taxon>Sacoglossa</taxon>
        <taxon>Placobranchoidea</taxon>
        <taxon>Plakobranchidae</taxon>
        <taxon>Elysia</taxon>
    </lineage>
</organism>
<dbReference type="AlphaFoldDB" id="A0AAE1DPV9"/>